<keyword evidence="6 15" id="KW-0645">Protease</keyword>
<keyword evidence="12" id="KW-0843">Virulence</keyword>
<evidence type="ECO:0000313" key="18">
    <source>
        <dbReference type="EMBL" id="KUI55616.1"/>
    </source>
</evidence>
<keyword evidence="13" id="KW-0865">Zymogen</keyword>
<feature type="binding site" evidence="15">
    <location>
        <position position="563"/>
    </location>
    <ligand>
        <name>Ca(2+)</name>
        <dbReference type="ChEBI" id="CHEBI:29108"/>
    </ligand>
</feature>
<keyword evidence="10 15" id="KW-0720">Serine protease</keyword>
<dbReference type="InterPro" id="IPR015366">
    <property type="entry name" value="S53_propep"/>
</dbReference>
<evidence type="ECO:0000313" key="19">
    <source>
        <dbReference type="Proteomes" id="UP000078576"/>
    </source>
</evidence>
<evidence type="ECO:0000256" key="12">
    <source>
        <dbReference type="ARBA" id="ARBA00023026"/>
    </source>
</evidence>
<feature type="active site" description="Charge relay system" evidence="15">
    <location>
        <position position="306"/>
    </location>
</feature>
<dbReference type="OrthoDB" id="409122at2759"/>
<keyword evidence="5" id="KW-0964">Secreted</keyword>
<evidence type="ECO:0000256" key="13">
    <source>
        <dbReference type="ARBA" id="ARBA00023145"/>
    </source>
</evidence>
<keyword evidence="9 15" id="KW-0378">Hydrolase</keyword>
<dbReference type="FunFam" id="3.40.50.200:FF:000015">
    <property type="entry name" value="Tripeptidyl peptidase A"/>
    <property type="match status" value="1"/>
</dbReference>
<sequence length="627" mass="68790">MKATGILLAAGLLASSAVGKPVKQRSAFAVKDAHHVPRTWTEVRRPDADHKIALRIGLKQGSFSELERQLYQVSDPDHRLYGQHLKAQDVHKLLEPADETFDLVHEWLSEYGIDKAQLDYTPARDWITVTLPVADVEDMLDTKYSIYRHEDGSELVRTPKWSLPLHLHEHIDTIQPTNSWFRAKPKAYALRVETLEDQKPALKLYTDPTVSDVCVWNSVTPTCLRTLYETIDYQTQSTDTNIVGLCDYLGESNNRNDTYKFLSEYRPEAKAGAYEFEFDSIANGTTSQIYTEEMIDDGTNVEGNLDVQTILGISWPTKLIAYTVGGSPPFTPDAATTTDSNEPYLVWLDSVLSESDDTLAKVISTSYDDDEQTVPISYATRVCNELAQLGARGVSLFYAAGDDGVGPSGYCVSNDGTNKSTLLPEFPSTCPYITSVGATMNFTPEVVAYTASGYAGGGGFSNYFSRPLYQDGIVDTYVDSLNGSYAGYYNQEGRGYPDLAAQGYHYTEVWDNSNVLVSGTSAATPTVSAIFALVNDALLAAGKSTVGFLNPWLYKQGYKAFTDITSGSAVGCSEIGDGLGFPAQKGWDAVTGFGTPKFKSILENLGVGNATFTGKRQGWSLEQKKRH</sequence>
<dbReference type="InterPro" id="IPR030400">
    <property type="entry name" value="Sedolisin_dom"/>
</dbReference>
<feature type="active site" description="Charge relay system" evidence="15">
    <location>
        <position position="302"/>
    </location>
</feature>
<evidence type="ECO:0000256" key="2">
    <source>
        <dbReference type="ARBA" id="ARBA00002451"/>
    </source>
</evidence>
<dbReference type="SUPFAM" id="SSF52743">
    <property type="entry name" value="Subtilisin-like"/>
    <property type="match status" value="1"/>
</dbReference>
<evidence type="ECO:0000256" key="5">
    <source>
        <dbReference type="ARBA" id="ARBA00022525"/>
    </source>
</evidence>
<comment type="subcellular location">
    <subcellularLocation>
        <location evidence="3">Secreted</location>
        <location evidence="3">Extracellular space</location>
    </subcellularLocation>
</comment>
<dbReference type="Gene3D" id="3.40.50.200">
    <property type="entry name" value="Peptidase S8/S53 domain"/>
    <property type="match status" value="1"/>
</dbReference>
<evidence type="ECO:0000256" key="7">
    <source>
        <dbReference type="ARBA" id="ARBA00022723"/>
    </source>
</evidence>
<evidence type="ECO:0000256" key="16">
    <source>
        <dbReference type="SAM" id="SignalP"/>
    </source>
</evidence>
<dbReference type="EC" id="3.4.14.10" evidence="4"/>
<dbReference type="Pfam" id="PF09286">
    <property type="entry name" value="Pro-kuma_activ"/>
    <property type="match status" value="1"/>
</dbReference>
<organism evidence="18 19">
    <name type="scientific">Cytospora mali</name>
    <name type="common">Apple Valsa canker fungus</name>
    <name type="synonym">Valsa mali</name>
    <dbReference type="NCBI Taxonomy" id="578113"/>
    <lineage>
        <taxon>Eukaryota</taxon>
        <taxon>Fungi</taxon>
        <taxon>Dikarya</taxon>
        <taxon>Ascomycota</taxon>
        <taxon>Pezizomycotina</taxon>
        <taxon>Sordariomycetes</taxon>
        <taxon>Sordariomycetidae</taxon>
        <taxon>Diaporthales</taxon>
        <taxon>Cytosporaceae</taxon>
        <taxon>Cytospora</taxon>
    </lineage>
</organism>
<comment type="function">
    <text evidence="2">Secreted tripeptidyl-peptidase which degrades proteins at acidic pHs and is involved in virulence.</text>
</comment>
<feature type="active site" description="Charge relay system" evidence="15">
    <location>
        <position position="521"/>
    </location>
</feature>
<dbReference type="AlphaFoldDB" id="A0A194UVH6"/>
<dbReference type="Proteomes" id="UP000078576">
    <property type="component" value="Unassembled WGS sequence"/>
</dbReference>
<keyword evidence="11 15" id="KW-0106">Calcium</keyword>
<evidence type="ECO:0000256" key="3">
    <source>
        <dbReference type="ARBA" id="ARBA00004239"/>
    </source>
</evidence>
<dbReference type="PROSITE" id="PS51695">
    <property type="entry name" value="SEDOLISIN"/>
    <property type="match status" value="1"/>
</dbReference>
<dbReference type="GO" id="GO:0008240">
    <property type="term" value="F:tripeptidyl-peptidase activity"/>
    <property type="evidence" value="ECO:0007669"/>
    <property type="project" value="UniProtKB-EC"/>
</dbReference>
<dbReference type="GO" id="GO:0004252">
    <property type="term" value="F:serine-type endopeptidase activity"/>
    <property type="evidence" value="ECO:0007669"/>
    <property type="project" value="UniProtKB-UniRule"/>
</dbReference>
<keyword evidence="7 15" id="KW-0479">Metal-binding</keyword>
<dbReference type="SUPFAM" id="SSF54897">
    <property type="entry name" value="Protease propeptides/inhibitors"/>
    <property type="match status" value="1"/>
</dbReference>
<feature type="signal peptide" evidence="16">
    <location>
        <begin position="1"/>
        <end position="19"/>
    </location>
</feature>
<dbReference type="InterPro" id="IPR036852">
    <property type="entry name" value="Peptidase_S8/S53_dom_sf"/>
</dbReference>
<dbReference type="GO" id="GO:0006508">
    <property type="term" value="P:proteolysis"/>
    <property type="evidence" value="ECO:0007669"/>
    <property type="project" value="UniProtKB-KW"/>
</dbReference>
<feature type="chain" id="PRO_5008265888" description="tripeptidyl-peptidase II" evidence="16">
    <location>
        <begin position="20"/>
        <end position="627"/>
    </location>
</feature>
<reference evidence="19" key="1">
    <citation type="submission" date="2014-12" db="EMBL/GenBank/DDBJ databases">
        <title>Genome Sequence of Valsa Canker Pathogens Uncovers a Specific Adaption of Colonization on Woody Bark.</title>
        <authorList>
            <person name="Yin Z."/>
            <person name="Liu H."/>
            <person name="Gao X."/>
            <person name="Li Z."/>
            <person name="Song N."/>
            <person name="Ke X."/>
            <person name="Dai Q."/>
            <person name="Wu Y."/>
            <person name="Sun Y."/>
            <person name="Xu J.-R."/>
            <person name="Kang Z.K."/>
            <person name="Wang L."/>
            <person name="Huang L."/>
        </authorList>
    </citation>
    <scope>NUCLEOTIDE SEQUENCE [LARGE SCALE GENOMIC DNA]</scope>
    <source>
        <strain evidence="19">SXYL134</strain>
    </source>
</reference>
<evidence type="ECO:0000256" key="11">
    <source>
        <dbReference type="ARBA" id="ARBA00022837"/>
    </source>
</evidence>
<feature type="domain" description="Peptidase S53" evidence="17">
    <location>
        <begin position="218"/>
        <end position="608"/>
    </location>
</feature>
<feature type="binding site" evidence="15">
    <location>
        <position position="564"/>
    </location>
    <ligand>
        <name>Ca(2+)</name>
        <dbReference type="ChEBI" id="CHEBI:29108"/>
    </ligand>
</feature>
<feature type="binding site" evidence="15">
    <location>
        <position position="586"/>
    </location>
    <ligand>
        <name>Ca(2+)</name>
        <dbReference type="ChEBI" id="CHEBI:29108"/>
    </ligand>
</feature>
<evidence type="ECO:0000256" key="14">
    <source>
        <dbReference type="ARBA" id="ARBA00023180"/>
    </source>
</evidence>
<dbReference type="PROSITE" id="PS00138">
    <property type="entry name" value="SUBTILASE_SER"/>
    <property type="match status" value="1"/>
</dbReference>
<dbReference type="InterPro" id="IPR000209">
    <property type="entry name" value="Peptidase_S8/S53_dom"/>
</dbReference>
<dbReference type="PANTHER" id="PTHR14218:SF39">
    <property type="entry name" value="PEPTIDASE S53 DOMAIN-CONTAINING PROTEIN"/>
    <property type="match status" value="1"/>
</dbReference>
<evidence type="ECO:0000256" key="4">
    <source>
        <dbReference type="ARBA" id="ARBA00012462"/>
    </source>
</evidence>
<dbReference type="SMART" id="SM00944">
    <property type="entry name" value="Pro-kuma_activ"/>
    <property type="match status" value="1"/>
</dbReference>
<dbReference type="CDD" id="cd11377">
    <property type="entry name" value="Pro-peptidase_S53"/>
    <property type="match status" value="1"/>
</dbReference>
<dbReference type="InterPro" id="IPR023828">
    <property type="entry name" value="Peptidase_S8_Ser-AS"/>
</dbReference>
<protein>
    <recommendedName>
        <fullName evidence="4">tripeptidyl-peptidase II</fullName>
        <ecNumber evidence="4">3.4.14.10</ecNumber>
    </recommendedName>
</protein>
<keyword evidence="14" id="KW-0325">Glycoprotein</keyword>
<evidence type="ECO:0000256" key="1">
    <source>
        <dbReference type="ARBA" id="ARBA00001910"/>
    </source>
</evidence>
<gene>
    <name evidence="18" type="ORF">VP1G_03077</name>
</gene>
<dbReference type="CDD" id="cd04056">
    <property type="entry name" value="Peptidases_S53"/>
    <property type="match status" value="1"/>
</dbReference>
<keyword evidence="8 16" id="KW-0732">Signal</keyword>
<evidence type="ECO:0000259" key="17">
    <source>
        <dbReference type="PROSITE" id="PS51695"/>
    </source>
</evidence>
<comment type="cofactor">
    <cofactor evidence="15">
        <name>Ca(2+)</name>
        <dbReference type="ChEBI" id="CHEBI:29108"/>
    </cofactor>
    <text evidence="15">Binds 1 Ca(2+) ion per subunit.</text>
</comment>
<evidence type="ECO:0000256" key="10">
    <source>
        <dbReference type="ARBA" id="ARBA00022825"/>
    </source>
</evidence>
<dbReference type="GO" id="GO:0046872">
    <property type="term" value="F:metal ion binding"/>
    <property type="evidence" value="ECO:0007669"/>
    <property type="project" value="UniProtKB-UniRule"/>
</dbReference>
<dbReference type="EMBL" id="KN714682">
    <property type="protein sequence ID" value="KUI55616.1"/>
    <property type="molecule type" value="Genomic_DNA"/>
</dbReference>
<feature type="binding site" evidence="15">
    <location>
        <position position="588"/>
    </location>
    <ligand>
        <name>Ca(2+)</name>
        <dbReference type="ChEBI" id="CHEBI:29108"/>
    </ligand>
</feature>
<evidence type="ECO:0000256" key="15">
    <source>
        <dbReference type="PROSITE-ProRule" id="PRU01032"/>
    </source>
</evidence>
<evidence type="ECO:0000256" key="6">
    <source>
        <dbReference type="ARBA" id="ARBA00022670"/>
    </source>
</evidence>
<dbReference type="GO" id="GO:0005576">
    <property type="term" value="C:extracellular region"/>
    <property type="evidence" value="ECO:0007669"/>
    <property type="project" value="UniProtKB-SubCell"/>
</dbReference>
<name>A0A194UVH6_CYTMA</name>
<evidence type="ECO:0000256" key="8">
    <source>
        <dbReference type="ARBA" id="ARBA00022729"/>
    </source>
</evidence>
<proteinExistence type="predicted"/>
<comment type="catalytic activity">
    <reaction evidence="1">
        <text>Release of an N-terminal tripeptide from a polypeptide.</text>
        <dbReference type="EC" id="3.4.14.10"/>
    </reaction>
</comment>
<accession>A0A194UVH6</accession>
<dbReference type="Pfam" id="PF00082">
    <property type="entry name" value="Peptidase_S8"/>
    <property type="match status" value="1"/>
</dbReference>
<evidence type="ECO:0000256" key="9">
    <source>
        <dbReference type="ARBA" id="ARBA00022801"/>
    </source>
</evidence>
<dbReference type="STRING" id="694573.A0A194UVH6"/>
<keyword evidence="19" id="KW-1185">Reference proteome</keyword>
<dbReference type="PANTHER" id="PTHR14218">
    <property type="entry name" value="PROTEASE S8 TRIPEPTIDYL PEPTIDASE I CLN2"/>
    <property type="match status" value="1"/>
</dbReference>
<dbReference type="InterPro" id="IPR050819">
    <property type="entry name" value="Tripeptidyl-peptidase_I"/>
</dbReference>